<dbReference type="EMBL" id="JALDAW010000013">
    <property type="protein sequence ID" value="MDY5168281.1"/>
    <property type="molecule type" value="Genomic_DNA"/>
</dbReference>
<proteinExistence type="predicted"/>
<dbReference type="OrthoDB" id="9813552at2"/>
<keyword evidence="5" id="KW-1185">Reference proteome</keyword>
<name>A0A318KTK0_9FIRM</name>
<evidence type="ECO:0000313" key="5">
    <source>
        <dbReference type="Proteomes" id="UP000247612"/>
    </source>
</evidence>
<dbReference type="Gene3D" id="1.10.1790.10">
    <property type="entry name" value="PRD domain"/>
    <property type="match status" value="2"/>
</dbReference>
<dbReference type="Gene3D" id="2.30.24.10">
    <property type="entry name" value="CAT RNA-binding domain"/>
    <property type="match status" value="1"/>
</dbReference>
<sequence length="281" mass="32926">MKVKKVFNNNILLAEDEQMLETVLMGKGIGFAMKPGDTPDESKIDKIFKLDSKGLQNQFVKLVDDIPVNQLELTRRIIDFAEQDLNTQFDYSIFIGLADHINFAVKRAKENDSLNNALLWEIKKFYKKEFDTALKCLDIIEYYEGIRMSEDEASFIAMHFVNGQQSGEGVRSTVAATNVIQDILNIIKFHYKIDLDEESINYSRFITHIRFFLQRAHQPSDSEDDYLYEQIKTKYPDTYECVLRVKKYLDNKLAIDLSNEEMLYFMLHIRRLTDRVKNQTK</sequence>
<evidence type="ECO:0000256" key="1">
    <source>
        <dbReference type="ARBA" id="ARBA00022737"/>
    </source>
</evidence>
<dbReference type="Pfam" id="PF03123">
    <property type="entry name" value="CAT_RBD"/>
    <property type="match status" value="1"/>
</dbReference>
<dbReference type="InterPro" id="IPR050661">
    <property type="entry name" value="BglG_antiterminators"/>
</dbReference>
<protein>
    <submittedName>
        <fullName evidence="4">BglG family transcriptional antiterminator</fullName>
    </submittedName>
    <submittedName>
        <fullName evidence="3">PRD domain-containing protein</fullName>
    </submittedName>
</protein>
<dbReference type="SMART" id="SM01061">
    <property type="entry name" value="CAT_RBD"/>
    <property type="match status" value="1"/>
</dbReference>
<dbReference type="InterPro" id="IPR011608">
    <property type="entry name" value="PRD"/>
</dbReference>
<dbReference type="PANTHER" id="PTHR30185">
    <property type="entry name" value="CRYPTIC BETA-GLUCOSIDE BGL OPERON ANTITERMINATOR"/>
    <property type="match status" value="1"/>
</dbReference>
<dbReference type="InterPro" id="IPR036634">
    <property type="entry name" value="PRD_sf"/>
</dbReference>
<dbReference type="STRING" id="1034346.GCA_000313565_01666"/>
<feature type="domain" description="PRD" evidence="2">
    <location>
        <begin position="65"/>
        <end position="170"/>
    </location>
</feature>
<reference evidence="4 5" key="1">
    <citation type="submission" date="2018-05" db="EMBL/GenBank/DDBJ databases">
        <title>Genomic Encyclopedia of Type Strains, Phase IV (KMG-IV): sequencing the most valuable type-strain genomes for metagenomic binning, comparative biology and taxonomic classification.</title>
        <authorList>
            <person name="Goeker M."/>
        </authorList>
    </citation>
    <scope>NUCLEOTIDE SEQUENCE [LARGE SCALE GENOMIC DNA]</scope>
    <source>
        <strain evidence="4 5">JC118</strain>
    </source>
</reference>
<gene>
    <name evidence="4" type="ORF">DES51_104173</name>
    <name evidence="3" type="ORF">MQE39_09150</name>
</gene>
<dbReference type="AlphaFoldDB" id="A0A318KTK0"/>
<evidence type="ECO:0000313" key="4">
    <source>
        <dbReference type="EMBL" id="PXX80168.1"/>
    </source>
</evidence>
<dbReference type="Proteomes" id="UP000247612">
    <property type="component" value="Unassembled WGS sequence"/>
</dbReference>
<dbReference type="SUPFAM" id="SSF50151">
    <property type="entry name" value="SacY-like RNA-binding domain"/>
    <property type="match status" value="1"/>
</dbReference>
<evidence type="ECO:0000259" key="2">
    <source>
        <dbReference type="PROSITE" id="PS51372"/>
    </source>
</evidence>
<dbReference type="SUPFAM" id="SSF63520">
    <property type="entry name" value="PTS-regulatory domain, PRD"/>
    <property type="match status" value="2"/>
</dbReference>
<dbReference type="Pfam" id="PF00874">
    <property type="entry name" value="PRD"/>
    <property type="match status" value="2"/>
</dbReference>
<dbReference type="GO" id="GO:0003723">
    <property type="term" value="F:RNA binding"/>
    <property type="evidence" value="ECO:0007669"/>
    <property type="project" value="InterPro"/>
</dbReference>
<dbReference type="PANTHER" id="PTHR30185:SF15">
    <property type="entry name" value="CRYPTIC BETA-GLUCOSIDE BGL OPERON ANTITERMINATOR"/>
    <property type="match status" value="1"/>
</dbReference>
<dbReference type="InterPro" id="IPR004341">
    <property type="entry name" value="CAT_RNA-bd_dom"/>
</dbReference>
<keyword evidence="1" id="KW-0677">Repeat</keyword>
<reference evidence="3" key="2">
    <citation type="submission" date="2022-03" db="EMBL/GenBank/DDBJ databases">
        <title>First case of bacteraemia caused by Dielma fastidiosa in a patient hospitalised with diverticulitis.</title>
        <authorList>
            <person name="Forman-Ankjaer B."/>
            <person name="Hvid-Jensen F."/>
            <person name="Kobel C.M."/>
            <person name="Greve T."/>
        </authorList>
    </citation>
    <scope>NUCLEOTIDE SEQUENCE</scope>
    <source>
        <strain evidence="3">AUH_DF_2021</strain>
    </source>
</reference>
<comment type="caution">
    <text evidence="4">The sequence shown here is derived from an EMBL/GenBank/DDBJ whole genome shotgun (WGS) entry which is preliminary data.</text>
</comment>
<dbReference type="RefSeq" id="WP_022937969.1">
    <property type="nucleotide sequence ID" value="NZ_BAABZA010000006.1"/>
</dbReference>
<dbReference type="InterPro" id="IPR036650">
    <property type="entry name" value="CAT_RNA-bd_dom_sf"/>
</dbReference>
<evidence type="ECO:0000313" key="3">
    <source>
        <dbReference type="EMBL" id="MDY5168281.1"/>
    </source>
</evidence>
<dbReference type="NCBIfam" id="NF046042">
    <property type="entry name" value="LicT"/>
    <property type="match status" value="1"/>
</dbReference>
<organism evidence="4 5">
    <name type="scientific">Dielma fastidiosa</name>
    <dbReference type="NCBI Taxonomy" id="1034346"/>
    <lineage>
        <taxon>Bacteria</taxon>
        <taxon>Bacillati</taxon>
        <taxon>Bacillota</taxon>
        <taxon>Erysipelotrichia</taxon>
        <taxon>Erysipelotrichales</taxon>
        <taxon>Erysipelotrichaceae</taxon>
        <taxon>Dielma</taxon>
    </lineage>
</organism>
<dbReference type="EMBL" id="QJKH01000004">
    <property type="protein sequence ID" value="PXX80168.1"/>
    <property type="molecule type" value="Genomic_DNA"/>
</dbReference>
<feature type="domain" description="PRD" evidence="2">
    <location>
        <begin position="171"/>
        <end position="279"/>
    </location>
</feature>
<dbReference type="Proteomes" id="UP001276902">
    <property type="component" value="Unassembled WGS sequence"/>
</dbReference>
<dbReference type="GO" id="GO:0006355">
    <property type="term" value="P:regulation of DNA-templated transcription"/>
    <property type="evidence" value="ECO:0007669"/>
    <property type="project" value="InterPro"/>
</dbReference>
<dbReference type="PROSITE" id="PS51372">
    <property type="entry name" value="PRD_2"/>
    <property type="match status" value="2"/>
</dbReference>
<accession>A0A318KTK0</accession>